<evidence type="ECO:0000313" key="3">
    <source>
        <dbReference type="Proteomes" id="UP000825935"/>
    </source>
</evidence>
<organism evidence="2 3">
    <name type="scientific">Ceratopteris richardii</name>
    <name type="common">Triangle waterfern</name>
    <dbReference type="NCBI Taxonomy" id="49495"/>
    <lineage>
        <taxon>Eukaryota</taxon>
        <taxon>Viridiplantae</taxon>
        <taxon>Streptophyta</taxon>
        <taxon>Embryophyta</taxon>
        <taxon>Tracheophyta</taxon>
        <taxon>Polypodiopsida</taxon>
        <taxon>Polypodiidae</taxon>
        <taxon>Polypodiales</taxon>
        <taxon>Pteridineae</taxon>
        <taxon>Pteridaceae</taxon>
        <taxon>Parkerioideae</taxon>
        <taxon>Ceratopteris</taxon>
    </lineage>
</organism>
<accession>A0A8T2TYM7</accession>
<keyword evidence="3" id="KW-1185">Reference proteome</keyword>
<feature type="region of interest" description="Disordered" evidence="1">
    <location>
        <begin position="152"/>
        <end position="196"/>
    </location>
</feature>
<dbReference type="PANTHER" id="PTHR47481">
    <property type="match status" value="1"/>
</dbReference>
<dbReference type="AlphaFoldDB" id="A0A8T2TYM7"/>
<gene>
    <name evidence="2" type="ORF">KP509_10G047100</name>
</gene>
<protein>
    <submittedName>
        <fullName evidence="2">Uncharacterized protein</fullName>
    </submittedName>
</protein>
<dbReference type="PANTHER" id="PTHR47481:SF41">
    <property type="entry name" value="COPIA-LIKE POLYPROTEIN_RETROTRANSPOSON"/>
    <property type="match status" value="1"/>
</dbReference>
<name>A0A8T2TYM7_CERRI</name>
<sequence>MRRNYPMWQFTMDSYRISKGLLGLIIGTKVIPILLEAPTQANPARESMGVSERLFATTKTARQTKHIGEETRVKSLIGALASIDASPSEDMKFNSMLNGLREDERWKSFISSIMTRDILPSFEDLKTLMMTEEINIEGANSYHLQRGSQGKALYTSSNTSRGRANWRGGGRFNNNARERGSFNATRGGRTIQQRQQTQPMWRKFQQQCKRKRKL</sequence>
<evidence type="ECO:0000256" key="1">
    <source>
        <dbReference type="SAM" id="MobiDB-lite"/>
    </source>
</evidence>
<comment type="caution">
    <text evidence="2">The sequence shown here is derived from an EMBL/GenBank/DDBJ whole genome shotgun (WGS) entry which is preliminary data.</text>
</comment>
<reference evidence="2" key="1">
    <citation type="submission" date="2021-08" db="EMBL/GenBank/DDBJ databases">
        <title>WGS assembly of Ceratopteris richardii.</title>
        <authorList>
            <person name="Marchant D.B."/>
            <person name="Chen G."/>
            <person name="Jenkins J."/>
            <person name="Shu S."/>
            <person name="Leebens-Mack J."/>
            <person name="Grimwood J."/>
            <person name="Schmutz J."/>
            <person name="Soltis P."/>
            <person name="Soltis D."/>
            <person name="Chen Z.-H."/>
        </authorList>
    </citation>
    <scope>NUCLEOTIDE SEQUENCE</scope>
    <source>
        <strain evidence="2">Whitten #5841</strain>
        <tissue evidence="2">Leaf</tissue>
    </source>
</reference>
<dbReference type="Proteomes" id="UP000825935">
    <property type="component" value="Chromosome 10"/>
</dbReference>
<evidence type="ECO:0000313" key="2">
    <source>
        <dbReference type="EMBL" id="KAH7427498.1"/>
    </source>
</evidence>
<feature type="compositionally biased region" description="Low complexity" evidence="1">
    <location>
        <begin position="185"/>
        <end position="196"/>
    </location>
</feature>
<feature type="compositionally biased region" description="Polar residues" evidence="1">
    <location>
        <begin position="152"/>
        <end position="162"/>
    </location>
</feature>
<proteinExistence type="predicted"/>
<dbReference type="EMBL" id="CM035415">
    <property type="protein sequence ID" value="KAH7427498.1"/>
    <property type="molecule type" value="Genomic_DNA"/>
</dbReference>